<sequence length="393" mass="42195">MRARHDVAETEARHDQRCEGLDVGAHDEDVARFESGIVGEHTEQYLPQHVDLPRGTVAAVHLNRPIGAVERTTLRANGVRGDIGLQPAEQCRRTIGRAEKRVRCRGGRQCALQFTQIAAQRREQRVTDGAVRRVGAPRHRPVASPQRHPQIVAGVRQPQVQLVVRAERVQQFDLGERQSGVTEQRQPARQVGGGVPQPRNGFGVPDGRRVGVDPSQQRAVELRLPPQVRVERVGAAFGPVDQQLRALAGVGGEQAGDPAGDGVAAALTQLPLLALLGVAEVRGERRAPRLVQRAVDDVEQRPDHGVGRPGVVVGGVGQFGDQRARVAERDAGAHSVLTVAAAQDVGEPLTQPALGAARRDQHEVLGERVGGWNGQHRAQAVGEEVGAIGPMEV</sequence>
<organism evidence="2 3">
    <name type="scientific">Mycolicibacterium chubuense</name>
    <name type="common">Mycobacterium chubuense</name>
    <dbReference type="NCBI Taxonomy" id="1800"/>
    <lineage>
        <taxon>Bacteria</taxon>
        <taxon>Bacillati</taxon>
        <taxon>Actinomycetota</taxon>
        <taxon>Actinomycetes</taxon>
        <taxon>Mycobacteriales</taxon>
        <taxon>Mycobacteriaceae</taxon>
        <taxon>Mycolicibacterium</taxon>
    </lineage>
</organism>
<proteinExistence type="predicted"/>
<dbReference type="AlphaFoldDB" id="A0A0J6WQ23"/>
<feature type="region of interest" description="Disordered" evidence="1">
    <location>
        <begin position="177"/>
        <end position="212"/>
    </location>
</feature>
<name>A0A0J6WQ23_MYCCU</name>
<keyword evidence="3" id="KW-1185">Reference proteome</keyword>
<dbReference type="Proteomes" id="UP000036176">
    <property type="component" value="Unassembled WGS sequence"/>
</dbReference>
<evidence type="ECO:0000256" key="1">
    <source>
        <dbReference type="SAM" id="MobiDB-lite"/>
    </source>
</evidence>
<evidence type="ECO:0000313" key="3">
    <source>
        <dbReference type="Proteomes" id="UP000036176"/>
    </source>
</evidence>
<reference evidence="2 3" key="1">
    <citation type="journal article" date="2015" name="Genome Biol. Evol.">
        <title>Characterization of Three Mycobacterium spp. with Potential Use in Bioremediation by Genome Sequencing and Comparative Genomics.</title>
        <authorList>
            <person name="Das S."/>
            <person name="Pettersson B.M."/>
            <person name="Behra P.R."/>
            <person name="Ramesh M."/>
            <person name="Dasgupta S."/>
            <person name="Bhattacharya A."/>
            <person name="Kirsebom L.A."/>
        </authorList>
    </citation>
    <scope>NUCLEOTIDE SEQUENCE [LARGE SCALE GENOMIC DNA]</scope>
    <source>
        <strain evidence="2 3">DSM 44219</strain>
    </source>
</reference>
<accession>A0A0J6WQ23</accession>
<protein>
    <submittedName>
        <fullName evidence="2">Uncharacterized protein</fullName>
    </submittedName>
</protein>
<dbReference type="EMBL" id="JYNX01000018">
    <property type="protein sequence ID" value="KMO84218.1"/>
    <property type="molecule type" value="Genomic_DNA"/>
</dbReference>
<evidence type="ECO:0000313" key="2">
    <source>
        <dbReference type="EMBL" id="KMO84218.1"/>
    </source>
</evidence>
<gene>
    <name evidence="2" type="ORF">MCHUDSM44219_00810</name>
</gene>
<comment type="caution">
    <text evidence="2">The sequence shown here is derived from an EMBL/GenBank/DDBJ whole genome shotgun (WGS) entry which is preliminary data.</text>
</comment>